<dbReference type="InterPro" id="IPR021476">
    <property type="entry name" value="Egh16-like"/>
</dbReference>
<dbReference type="PANTHER" id="PTHR34618:SF1">
    <property type="entry name" value="SECRETED PROTEIN"/>
    <property type="match status" value="1"/>
</dbReference>
<keyword evidence="1" id="KW-0732">Signal</keyword>
<keyword evidence="3" id="KW-1185">Reference proteome</keyword>
<feature type="signal peptide" evidence="1">
    <location>
        <begin position="1"/>
        <end position="19"/>
    </location>
</feature>
<dbReference type="Proteomes" id="UP000193411">
    <property type="component" value="Unassembled WGS sequence"/>
</dbReference>
<feature type="chain" id="PRO_5012101562" description="GEgh 16 protein" evidence="1">
    <location>
        <begin position="20"/>
        <end position="209"/>
    </location>
</feature>
<name>A0A1Y2HV14_9FUNG</name>
<dbReference type="AlphaFoldDB" id="A0A1Y2HV14"/>
<dbReference type="EMBL" id="MCFL01000008">
    <property type="protein sequence ID" value="ORZ38458.1"/>
    <property type="molecule type" value="Genomic_DNA"/>
</dbReference>
<dbReference type="PANTHER" id="PTHR34618">
    <property type="entry name" value="SURFACE PROTEIN MAS1, PUTATIVE-RELATED"/>
    <property type="match status" value="1"/>
</dbReference>
<accession>A0A1Y2HV14</accession>
<dbReference type="Pfam" id="PF11327">
    <property type="entry name" value="Egh16-like"/>
    <property type="match status" value="1"/>
</dbReference>
<comment type="caution">
    <text evidence="2">The sequence shown here is derived from an EMBL/GenBank/DDBJ whole genome shotgun (WGS) entry which is preliminary data.</text>
</comment>
<organism evidence="2 3">
    <name type="scientific">Catenaria anguillulae PL171</name>
    <dbReference type="NCBI Taxonomy" id="765915"/>
    <lineage>
        <taxon>Eukaryota</taxon>
        <taxon>Fungi</taxon>
        <taxon>Fungi incertae sedis</taxon>
        <taxon>Blastocladiomycota</taxon>
        <taxon>Blastocladiomycetes</taxon>
        <taxon>Blastocladiales</taxon>
        <taxon>Catenariaceae</taxon>
        <taxon>Catenaria</taxon>
    </lineage>
</organism>
<evidence type="ECO:0000256" key="1">
    <source>
        <dbReference type="SAM" id="SignalP"/>
    </source>
</evidence>
<evidence type="ECO:0000313" key="2">
    <source>
        <dbReference type="EMBL" id="ORZ38458.1"/>
    </source>
</evidence>
<proteinExistence type="predicted"/>
<gene>
    <name evidence="2" type="ORF">BCR44DRAFT_120993</name>
</gene>
<reference evidence="2 3" key="1">
    <citation type="submission" date="2016-07" db="EMBL/GenBank/DDBJ databases">
        <title>Pervasive Adenine N6-methylation of Active Genes in Fungi.</title>
        <authorList>
            <consortium name="DOE Joint Genome Institute"/>
            <person name="Mondo S.J."/>
            <person name="Dannebaum R.O."/>
            <person name="Kuo R.C."/>
            <person name="Labutti K."/>
            <person name="Haridas S."/>
            <person name="Kuo A."/>
            <person name="Salamov A."/>
            <person name="Ahrendt S.R."/>
            <person name="Lipzen A."/>
            <person name="Sullivan W."/>
            <person name="Andreopoulos W.B."/>
            <person name="Clum A."/>
            <person name="Lindquist E."/>
            <person name="Daum C."/>
            <person name="Ramamoorthy G.K."/>
            <person name="Gryganskyi A."/>
            <person name="Culley D."/>
            <person name="Magnuson J.K."/>
            <person name="James T.Y."/>
            <person name="O'Malley M.A."/>
            <person name="Stajich J.E."/>
            <person name="Spatafora J.W."/>
            <person name="Visel A."/>
            <person name="Grigoriev I.V."/>
        </authorList>
    </citation>
    <scope>NUCLEOTIDE SEQUENCE [LARGE SCALE GENOMIC DNA]</scope>
    <source>
        <strain evidence="2 3">PL171</strain>
    </source>
</reference>
<evidence type="ECO:0008006" key="4">
    <source>
        <dbReference type="Google" id="ProtNLM"/>
    </source>
</evidence>
<feature type="non-terminal residue" evidence="2">
    <location>
        <position position="209"/>
    </location>
</feature>
<protein>
    <recommendedName>
        <fullName evidence="4">GEgh 16 protein</fullName>
    </recommendedName>
</protein>
<sequence length="209" mass="21237">MHSLSLSLVSIATLALLSAAPANLVIQTADAHAAIIGARGLNNIQGRALGVDPNLPRNGETVVPFQQDSAIMKDNEIAAGGSPCGRTLQRGNIAIEPAMNALLQEFGAFPLVAPGQPMTLVLHQVNADGAGPYTCQISASASGRDFVNIPVLTNVPGVNGISAATGKTAHNMVVQIPEGVQCTGGPNKNACLLRCRNPVVGAGTFGGCV</sequence>
<dbReference type="OrthoDB" id="3241054at2759"/>
<evidence type="ECO:0000313" key="3">
    <source>
        <dbReference type="Proteomes" id="UP000193411"/>
    </source>
</evidence>
<dbReference type="STRING" id="765915.A0A1Y2HV14"/>